<dbReference type="AlphaFoldDB" id="A0A239TD30"/>
<keyword evidence="1" id="KW-0812">Transmembrane</keyword>
<evidence type="ECO:0000256" key="1">
    <source>
        <dbReference type="SAM" id="Phobius"/>
    </source>
</evidence>
<feature type="transmembrane region" description="Helical" evidence="1">
    <location>
        <begin position="62"/>
        <end position="86"/>
    </location>
</feature>
<protein>
    <submittedName>
        <fullName evidence="2">Membrane protein of uncharacterized function (DUF340)</fullName>
    </submittedName>
</protein>
<dbReference type="eggNOG" id="COG2431">
    <property type="taxonomic scope" value="Bacteria"/>
</dbReference>
<reference evidence="2 3" key="1">
    <citation type="submission" date="2017-06" db="EMBL/GenBank/DDBJ databases">
        <authorList>
            <consortium name="Pathogen Informatics"/>
        </authorList>
    </citation>
    <scope>NUCLEOTIDE SEQUENCE [LARGE SCALE GENOMIC DNA]</scope>
    <source>
        <strain evidence="2 3">NCTC10570</strain>
    </source>
</reference>
<gene>
    <name evidence="2" type="ORF">SAMEA4364220_00450</name>
</gene>
<dbReference type="RefSeq" id="WP_027889273.1">
    <property type="nucleotide sequence ID" value="NZ_JACJJR010000012.1"/>
</dbReference>
<proteinExistence type="predicted"/>
<dbReference type="Proteomes" id="UP000215383">
    <property type="component" value="Chromosome 1"/>
</dbReference>
<accession>A0A239TD30</accession>
<evidence type="ECO:0000313" key="3">
    <source>
        <dbReference type="Proteomes" id="UP000215383"/>
    </source>
</evidence>
<dbReference type="Pfam" id="PF03956">
    <property type="entry name" value="Lys_export"/>
    <property type="match status" value="1"/>
</dbReference>
<keyword evidence="3" id="KW-1185">Reference proteome</keyword>
<dbReference type="GO" id="GO:0015661">
    <property type="term" value="F:L-lysine efflux transmembrane transporter activity"/>
    <property type="evidence" value="ECO:0007669"/>
    <property type="project" value="InterPro"/>
</dbReference>
<sequence length="199" mass="21535">MVYIALIALIIGIICGQFLFSAQYHDYLGLIADYLLYILMFSVGISVGMNETIIQKIKNYNLSILLIPIGVTVGSVFGGFVCGFLFDMRLVDSLSIGAAMGWYSLSGVMLEALSSAQVGTIAFLSNLLREIIAFLMIPLLVKYLNTYCAIAAAGATSEDTTLPMLIKYSGEEFIIISVINGVLCSVAVPILINLFFSIL</sequence>
<dbReference type="PANTHER" id="PTHR35804">
    <property type="entry name" value="LYSINE EXPORTER LYSO"/>
    <property type="match status" value="1"/>
</dbReference>
<keyword evidence="1" id="KW-1133">Transmembrane helix</keyword>
<dbReference type="GO" id="GO:0005886">
    <property type="term" value="C:plasma membrane"/>
    <property type="evidence" value="ECO:0007669"/>
    <property type="project" value="TreeGrafter"/>
</dbReference>
<organism evidence="2 3">
    <name type="scientific">Megamonas hypermegale</name>
    <dbReference type="NCBI Taxonomy" id="158847"/>
    <lineage>
        <taxon>Bacteria</taxon>
        <taxon>Bacillati</taxon>
        <taxon>Bacillota</taxon>
        <taxon>Negativicutes</taxon>
        <taxon>Selenomonadales</taxon>
        <taxon>Selenomonadaceae</taxon>
        <taxon>Megamonas</taxon>
    </lineage>
</organism>
<dbReference type="PANTHER" id="PTHR35804:SF1">
    <property type="entry name" value="LYSINE EXPORTER LYSO"/>
    <property type="match status" value="1"/>
</dbReference>
<dbReference type="InterPro" id="IPR005642">
    <property type="entry name" value="LysO"/>
</dbReference>
<dbReference type="GeneID" id="78506483"/>
<feature type="transmembrane region" description="Helical" evidence="1">
    <location>
        <begin position="173"/>
        <end position="196"/>
    </location>
</feature>
<name>A0A239TD30_9FIRM</name>
<feature type="transmembrane region" description="Helical" evidence="1">
    <location>
        <begin position="101"/>
        <end position="124"/>
    </location>
</feature>
<feature type="transmembrane region" description="Helical" evidence="1">
    <location>
        <begin position="31"/>
        <end position="50"/>
    </location>
</feature>
<evidence type="ECO:0000313" key="2">
    <source>
        <dbReference type="EMBL" id="SNU95630.1"/>
    </source>
</evidence>
<dbReference type="EMBL" id="LT906446">
    <property type="protein sequence ID" value="SNU95630.1"/>
    <property type="molecule type" value="Genomic_DNA"/>
</dbReference>
<keyword evidence="1" id="KW-0472">Membrane</keyword>
<feature type="transmembrane region" description="Helical" evidence="1">
    <location>
        <begin position="131"/>
        <end position="153"/>
    </location>
</feature>